<dbReference type="Pfam" id="PF01370">
    <property type="entry name" value="Epimerase"/>
    <property type="match status" value="1"/>
</dbReference>
<dbReference type="AlphaFoldDB" id="A0A6J6E8U0"/>
<dbReference type="PANTHER" id="PTHR43000">
    <property type="entry name" value="DTDP-D-GLUCOSE 4,6-DEHYDRATASE-RELATED"/>
    <property type="match status" value="1"/>
</dbReference>
<protein>
    <submittedName>
        <fullName evidence="3">Unannotated protein</fullName>
    </submittedName>
</protein>
<dbReference type="InterPro" id="IPR036291">
    <property type="entry name" value="NAD(P)-bd_dom_sf"/>
</dbReference>
<sequence>MNGCATSGARTPIATDVRLLVVGGAGFIGSHLVDRLVVEGHTVDVVDDLSTGSLANLASARALGGALKIHHLDACAPEFASLVAMREPEAIYHLGWCPPGRGDASTSARAVHSTLHVLEAARQHDVGKVVTAVPATALYGDVPARELPVKEGRESVPSGADGVVARAVVELLSVYRTRHDVEFTALALSCVYGTRQRPDGGVVAAFADALAQGTTAQLHGDGRQARDFVFIDDVVDAFVRASRRGSGLVVNVGTGVLTSVRDLWRLMAGPAAPAPQVAPARPDDVQRLSLALTRARIHLAWAPWTDLEAGLASLRA</sequence>
<accession>A0A6J6E8U0</accession>
<gene>
    <name evidence="3" type="ORF">UFOPK1493_02526</name>
</gene>
<dbReference type="SUPFAM" id="SSF51735">
    <property type="entry name" value="NAD(P)-binding Rossmann-fold domains"/>
    <property type="match status" value="1"/>
</dbReference>
<dbReference type="EMBL" id="CAEZSR010000106">
    <property type="protein sequence ID" value="CAB4573010.1"/>
    <property type="molecule type" value="Genomic_DNA"/>
</dbReference>
<dbReference type="InterPro" id="IPR001509">
    <property type="entry name" value="Epimerase_deHydtase"/>
</dbReference>
<evidence type="ECO:0000259" key="2">
    <source>
        <dbReference type="Pfam" id="PF01370"/>
    </source>
</evidence>
<organism evidence="3">
    <name type="scientific">freshwater metagenome</name>
    <dbReference type="NCBI Taxonomy" id="449393"/>
    <lineage>
        <taxon>unclassified sequences</taxon>
        <taxon>metagenomes</taxon>
        <taxon>ecological metagenomes</taxon>
    </lineage>
</organism>
<reference evidence="3" key="1">
    <citation type="submission" date="2020-05" db="EMBL/GenBank/DDBJ databases">
        <authorList>
            <person name="Chiriac C."/>
            <person name="Salcher M."/>
            <person name="Ghai R."/>
            <person name="Kavagutti S V."/>
        </authorList>
    </citation>
    <scope>NUCLEOTIDE SEQUENCE</scope>
</reference>
<dbReference type="Gene3D" id="3.40.50.720">
    <property type="entry name" value="NAD(P)-binding Rossmann-like Domain"/>
    <property type="match status" value="1"/>
</dbReference>
<evidence type="ECO:0000313" key="3">
    <source>
        <dbReference type="EMBL" id="CAB4573010.1"/>
    </source>
</evidence>
<proteinExistence type="inferred from homology"/>
<comment type="similarity">
    <text evidence="1">Belongs to the NAD(P)-dependent epimerase/dehydratase family.</text>
</comment>
<feature type="domain" description="NAD-dependent epimerase/dehydratase" evidence="2">
    <location>
        <begin position="20"/>
        <end position="253"/>
    </location>
</feature>
<name>A0A6J6E8U0_9ZZZZ</name>
<evidence type="ECO:0000256" key="1">
    <source>
        <dbReference type="ARBA" id="ARBA00007637"/>
    </source>
</evidence>